<gene>
    <name evidence="1" type="ORF">LY89DRAFT_776002</name>
</gene>
<dbReference type="RefSeq" id="XP_018078103.1">
    <property type="nucleotide sequence ID" value="XM_018221999.1"/>
</dbReference>
<name>A0A194XU62_MOLSC</name>
<dbReference type="Gene3D" id="3.90.228.10">
    <property type="match status" value="1"/>
</dbReference>
<dbReference type="Proteomes" id="UP000070700">
    <property type="component" value="Unassembled WGS sequence"/>
</dbReference>
<dbReference type="GeneID" id="28831725"/>
<protein>
    <submittedName>
        <fullName evidence="1">Uncharacterized protein</fullName>
    </submittedName>
</protein>
<accession>A0A194XU62</accession>
<reference evidence="1 2" key="1">
    <citation type="submission" date="2015-10" db="EMBL/GenBank/DDBJ databases">
        <title>Full genome of DAOMC 229536 Phialocephala scopiformis, a fungal endophyte of spruce producing the potent anti-insectan compound rugulosin.</title>
        <authorList>
            <consortium name="DOE Joint Genome Institute"/>
            <person name="Walker A.K."/>
            <person name="Frasz S.L."/>
            <person name="Seifert K.A."/>
            <person name="Miller J.D."/>
            <person name="Mondo S.J."/>
            <person name="Labutti K."/>
            <person name="Lipzen A."/>
            <person name="Dockter R."/>
            <person name="Kennedy M."/>
            <person name="Grigoriev I.V."/>
            <person name="Spatafora J.W."/>
        </authorList>
    </citation>
    <scope>NUCLEOTIDE SEQUENCE [LARGE SCALE GENOMIC DNA]</scope>
    <source>
        <strain evidence="1 2">CBS 120377</strain>
    </source>
</reference>
<evidence type="ECO:0000313" key="2">
    <source>
        <dbReference type="Proteomes" id="UP000070700"/>
    </source>
</evidence>
<keyword evidence="2" id="KW-1185">Reference proteome</keyword>
<dbReference type="InParanoid" id="A0A194XU62"/>
<dbReference type="EMBL" id="KQ947404">
    <property type="protein sequence ID" value="KUJ23748.1"/>
    <property type="molecule type" value="Genomic_DNA"/>
</dbReference>
<evidence type="ECO:0000313" key="1">
    <source>
        <dbReference type="EMBL" id="KUJ23748.1"/>
    </source>
</evidence>
<sequence length="525" mass="59414">MEPYLSHAQYYDEDEDLPVWIGQARTFVDLRHREAQYFNDILDHNLPDRINRWDCDEENGWTFEFDDLVLEVLNNISGPMEVKATSWSMPRTYIDPLRRSLRHLLSAQLDNLYGVTDFAVLLLRLVEEANIALREWKGASSGKAVDIGWDLTAINSGDIRNLITSNAQGANLDTIETTADDLLGTSIKKICERLPEQYRILHVEPVFRTDLVTRFKRRQYEIYEDLLKRPYNRLRQCVSSKAIARGSSLDKKKHLAEELSRPRVTFHGIQRHNVSSIVRYGFVKPGDKAGDTQIDVACGASFGIGVYTSPSAEYALMYAGGSDSGFGHKTSCNDLPGLRLIVCAVLMGLPVAVTREETWRTTEISTEIAHSHVSPNEQEYVVFNAAQVIPCYVIHFDFGVEFAKAELAKVPVDPNRWSRQWRQTKSASDRLLKSTYVAPAEVAAAKQARKAAAAKWFPYGFGPATGTSFVIEEIGEISDDEEDYGDYQGMRIEVEDEVSVWEETVTGGSSWFDEYQTSRTTYRKT</sequence>
<dbReference type="KEGG" id="psco:LY89DRAFT_776002"/>
<dbReference type="AlphaFoldDB" id="A0A194XU62"/>
<organism evidence="1 2">
    <name type="scientific">Mollisia scopiformis</name>
    <name type="common">Conifer needle endophyte fungus</name>
    <name type="synonym">Phialocephala scopiformis</name>
    <dbReference type="NCBI Taxonomy" id="149040"/>
    <lineage>
        <taxon>Eukaryota</taxon>
        <taxon>Fungi</taxon>
        <taxon>Dikarya</taxon>
        <taxon>Ascomycota</taxon>
        <taxon>Pezizomycotina</taxon>
        <taxon>Leotiomycetes</taxon>
        <taxon>Helotiales</taxon>
        <taxon>Mollisiaceae</taxon>
        <taxon>Mollisia</taxon>
    </lineage>
</organism>
<proteinExistence type="predicted"/>
<dbReference type="SUPFAM" id="SSF56399">
    <property type="entry name" value="ADP-ribosylation"/>
    <property type="match status" value="1"/>
</dbReference>
<dbReference type="OrthoDB" id="10256774at2759"/>